<accession>A0A7H8N2L6</accession>
<evidence type="ECO:0000313" key="2">
    <source>
        <dbReference type="EMBL" id="QKW48757.1"/>
    </source>
</evidence>
<gene>
    <name evidence="2" type="ORF">HUT08_03435</name>
</gene>
<dbReference type="Proteomes" id="UP000509303">
    <property type="component" value="Chromosome"/>
</dbReference>
<proteinExistence type="predicted"/>
<organism evidence="2 3">
    <name type="scientific">Streptomyces buecherae</name>
    <dbReference type="NCBI Taxonomy" id="2763006"/>
    <lineage>
        <taxon>Bacteria</taxon>
        <taxon>Bacillati</taxon>
        <taxon>Actinomycetota</taxon>
        <taxon>Actinomycetes</taxon>
        <taxon>Kitasatosporales</taxon>
        <taxon>Streptomycetaceae</taxon>
        <taxon>Streptomyces</taxon>
    </lineage>
</organism>
<evidence type="ECO:0000313" key="3">
    <source>
        <dbReference type="Proteomes" id="UP000509303"/>
    </source>
</evidence>
<reference evidence="2 3" key="1">
    <citation type="submission" date="2020-06" db="EMBL/GenBank/DDBJ databases">
        <title>Genome mining for natural products.</title>
        <authorList>
            <person name="Zhang B."/>
            <person name="Shi J."/>
            <person name="Ge H."/>
        </authorList>
    </citation>
    <scope>NUCLEOTIDE SEQUENCE [LARGE SCALE GENOMIC DNA]</scope>
    <source>
        <strain evidence="2 3">NA00687</strain>
    </source>
</reference>
<feature type="transmembrane region" description="Helical" evidence="1">
    <location>
        <begin position="62"/>
        <end position="83"/>
    </location>
</feature>
<name>A0A7H8N2L6_9ACTN</name>
<keyword evidence="1" id="KW-0472">Membrane</keyword>
<dbReference type="RefSeq" id="WP_176160489.1">
    <property type="nucleotide sequence ID" value="NZ_CP054929.1"/>
</dbReference>
<keyword evidence="3" id="KW-1185">Reference proteome</keyword>
<protein>
    <submittedName>
        <fullName evidence="2">Uncharacterized protein</fullName>
    </submittedName>
</protein>
<evidence type="ECO:0000256" key="1">
    <source>
        <dbReference type="SAM" id="Phobius"/>
    </source>
</evidence>
<dbReference type="EMBL" id="CP054929">
    <property type="protein sequence ID" value="QKW48757.1"/>
    <property type="molecule type" value="Genomic_DNA"/>
</dbReference>
<dbReference type="AlphaFoldDB" id="A0A7H8N2L6"/>
<keyword evidence="1" id="KW-1133">Transmembrane helix</keyword>
<keyword evidence="1" id="KW-0812">Transmembrane</keyword>
<sequence>MGTKRMRIRAAELVSLEGQSGSASARTWAESATWCSLVTALPAPPPAGAGRVRPRRRPLPRVLATLGFVVASPLLLVAAIEGWDGPALSAKARCARKEARDAAERRAAAARQQGLYQTFDGDWDGAAGQTLLSWYAQAPDGERLIVPTDEELVLLAAPSRVWFTGRARRLRIVARVPYRTARPDIPRDADQHLPRFRLSFPDGTWLTLLADDDNDQVERFFRTCRSIARRTPAG</sequence>